<dbReference type="RefSeq" id="WP_210059798.1">
    <property type="nucleotide sequence ID" value="NZ_JAGGLJ010000001.1"/>
</dbReference>
<evidence type="ECO:0000313" key="2">
    <source>
        <dbReference type="EMBL" id="MBP2024488.1"/>
    </source>
</evidence>
<feature type="region of interest" description="Disordered" evidence="1">
    <location>
        <begin position="348"/>
        <end position="384"/>
    </location>
</feature>
<reference evidence="2 3" key="1">
    <citation type="submission" date="2021-03" db="EMBL/GenBank/DDBJ databases">
        <title>Genomic Encyclopedia of Type Strains, Phase IV (KMG-IV): sequencing the most valuable type-strain genomes for metagenomic binning, comparative biology and taxonomic classification.</title>
        <authorList>
            <person name="Goeker M."/>
        </authorList>
    </citation>
    <scope>NUCLEOTIDE SEQUENCE [LARGE SCALE GENOMIC DNA]</scope>
    <source>
        <strain evidence="2 3">DSM 27563</strain>
    </source>
</reference>
<accession>A0ABS4K9R6</accession>
<dbReference type="EMBL" id="JAGGLJ010000001">
    <property type="protein sequence ID" value="MBP2024488.1"/>
    <property type="molecule type" value="Genomic_DNA"/>
</dbReference>
<evidence type="ECO:0000313" key="3">
    <source>
        <dbReference type="Proteomes" id="UP001519306"/>
    </source>
</evidence>
<feature type="compositionally biased region" description="Basic and acidic residues" evidence="1">
    <location>
        <begin position="371"/>
        <end position="384"/>
    </location>
</feature>
<keyword evidence="3" id="KW-1185">Reference proteome</keyword>
<sequence length="1564" mass="183113">MKNLIKKLILFTLVISLLFDVNIFMGSVFAKNNIKNNAVNTIVKKDNNETHNLNDDDEKDSDNKEDLDDDEKDSDNKEDLDDDEKDSDNKEKDIDEDIELDTKTKINVVALLDGEKIQDSSLSPSKNFDKFEYSIFDILYNIFGTINFENNYTNKNYEILNYEINGKIYDKNSIKDNKIDLSDKDLKELNINVNCQNIYSVKINIGLNDIYHPEKKLSNLSRNIKVRPKDKINISINTTSRNISIKSSYESTNISIPSYYRSIKEIEEEYDFEFDKDLDIFQKDLNLDLRPIEITNTGISFKNIHNEKSVNINFKKLNEIENKSNKNVFSNEYKIEKITEDKDLKEKINNSKNDDKKDTDKVDTEDVDQDDKDKEDKDKEDKEENNFIDSAKLTVLNRSNEINEENYKEDSIYYNDEINASLKNTFAEDVLSSGNHIYDFDLFLDDGNKKEMSEEELNFSIIPNRSVNKTFNFDSKRVNYIIISDFNGQKVENEYWVTMDQIVKFNGQNIDNYTLKNKNINYIFDASTGNFKNNNSNTVTLEYILKSRTVPDSDSLNINYNVLNKLTNQFGADENTNKKHAPRFYKGYKGSEITVSPIRNHDFEDDDYKMSRFRLADDKTKTKILKSDHDFSFQYICNNLTYYIVKYLVSDKDENGNEVIKEFMKPEVKFDKTDTTVKIIAKDLSKYNLYLSEDCINHKDTEIEKDEDGNVINYYKKIKLDEDGKVVFFKYDGNLELPEIKTADITIAFYRHRKECNIEYPYTDKNCTENCKYFQDIKSKTGEYVKFSIPLSETKSIIEMPIIQTIGSGSIKTVKLNNKLLKDLTQFKNKSSGEVAQYDEEHNVYITPDSLNVDLCREKFKDYKSLTEEGNKKYDIEVFYKMTKGDPETLPSILSDVNLNHKYRDGIEFKDINLENQDYSNLITQYLTGTTISPRPISENIGIYEREDEEFNVVEEPNKSFKDGSTLLIDGDKTIIYKYKTKDEFIPKDDFRYKTNYYWINNSSYENLIANDKNIDIKNFTKYSKLGSHGSISPNSQVSPIVVPASNLYSSPEIKYVDLDGKEHLDENGNKYRFRYEYIFEEGPFYDENHMTRKIVKNEQEIQIKYIRHTKVTKLPPNIPGEKDDGSYTVNYLYSKKQNEDGTITNVTPAKSFFKIQGNLLRGTVVGAIAFDFENFGYTHLKEDDEAYKTMVISNNKTNVLNFYYQKKYNSTEIDQLPENCYINYLDYDDKNNMNISPSDITIAFPEEKVSAIAKNFEDIGYFLLAKNKAGKKELTLNYDYEKNTIIENGKYNKIDFYYRKLKDNEYLKNYKVRYVEKLEDGSYLDLIPSKEVKKLELNGFEEYFENPELIEGYRTTDKPYKINEENIKETKEIIFVYTKLGYVVKYIDMDTKEILDISEKKIVNIPENKNGENTIYAIEKPKEIEHHIAISDNKTIDHKGLLEKYSIENNDENNEPITENNQEYAVYKIKYKRVLPFEVAYRDIDTLELIKDNLRTGLKTEDQKEKKAKPIENYIKVGTKKKKVYRKNFFKNPDNPKEGYKTIEYIDEDKNLTKKSLLALIVN</sequence>
<organism evidence="2 3">
    <name type="scientific">Peptoniphilus stercorisuis</name>
    <dbReference type="NCBI Taxonomy" id="1436965"/>
    <lineage>
        <taxon>Bacteria</taxon>
        <taxon>Bacillati</taxon>
        <taxon>Bacillota</taxon>
        <taxon>Tissierellia</taxon>
        <taxon>Tissierellales</taxon>
        <taxon>Peptoniphilaceae</taxon>
        <taxon>Peptoniphilus</taxon>
    </lineage>
</organism>
<feature type="region of interest" description="Disordered" evidence="1">
    <location>
        <begin position="48"/>
        <end position="96"/>
    </location>
</feature>
<protein>
    <submittedName>
        <fullName evidence="2">Uncharacterized protein</fullName>
    </submittedName>
</protein>
<feature type="compositionally biased region" description="Acidic residues" evidence="1">
    <location>
        <begin position="55"/>
        <end position="86"/>
    </location>
</feature>
<evidence type="ECO:0000256" key="1">
    <source>
        <dbReference type="SAM" id="MobiDB-lite"/>
    </source>
</evidence>
<dbReference type="Proteomes" id="UP001519306">
    <property type="component" value="Unassembled WGS sequence"/>
</dbReference>
<name>A0ABS4K9R6_9FIRM</name>
<proteinExistence type="predicted"/>
<gene>
    <name evidence="2" type="ORF">J2Z71_000003</name>
</gene>
<comment type="caution">
    <text evidence="2">The sequence shown here is derived from an EMBL/GenBank/DDBJ whole genome shotgun (WGS) entry which is preliminary data.</text>
</comment>
<feature type="compositionally biased region" description="Basic and acidic residues" evidence="1">
    <location>
        <begin position="348"/>
        <end position="364"/>
    </location>
</feature>